<feature type="transmembrane region" description="Helical" evidence="1">
    <location>
        <begin position="23"/>
        <end position="42"/>
    </location>
</feature>
<protein>
    <recommendedName>
        <fullName evidence="4">DUF4064 domain-containing protein</fullName>
    </recommendedName>
</protein>
<feature type="transmembrane region" description="Helical" evidence="1">
    <location>
        <begin position="110"/>
        <end position="135"/>
    </location>
</feature>
<evidence type="ECO:0000313" key="3">
    <source>
        <dbReference type="Proteomes" id="UP000035199"/>
    </source>
</evidence>
<keyword evidence="1" id="KW-0812">Transmembrane</keyword>
<evidence type="ECO:0000256" key="1">
    <source>
        <dbReference type="SAM" id="Phobius"/>
    </source>
</evidence>
<dbReference type="AlphaFoldDB" id="A0A0G3GX66"/>
<sequence>MQGLGFFQCTGIFSELPFKLTGMVRSSIIGILAFITAGYMILDATRHFLGYGFLAPSGQLGPWATVASLIGIEPDSSAMAAIFFAYGALLLGATVFYLRTRNLASAKVLIVVAICGLWYVPFGTFCLLVMIFLLARNIIGSRNAHH</sequence>
<gene>
    <name evidence="2" type="ORF">CMUST_07145</name>
</gene>
<organism evidence="2 3">
    <name type="scientific">Corynebacterium mustelae</name>
    <dbReference type="NCBI Taxonomy" id="571915"/>
    <lineage>
        <taxon>Bacteria</taxon>
        <taxon>Bacillati</taxon>
        <taxon>Actinomycetota</taxon>
        <taxon>Actinomycetes</taxon>
        <taxon>Mycobacteriales</taxon>
        <taxon>Corynebacteriaceae</taxon>
        <taxon>Corynebacterium</taxon>
    </lineage>
</organism>
<name>A0A0G3GX66_9CORY</name>
<dbReference type="PATRIC" id="fig|571915.4.peg.1526"/>
<reference evidence="2 3" key="1">
    <citation type="journal article" date="2015" name="Genome Announc.">
        <title>Complete Genome Sequence of the Type Strain Corynebacterium mustelae DSM 45274, Isolated from Various Tissues of a Male Ferret with Lethal Sepsis.</title>
        <authorList>
            <person name="Ruckert C."/>
            <person name="Eimer J."/>
            <person name="Winkler A."/>
            <person name="Tauch A."/>
        </authorList>
    </citation>
    <scope>NUCLEOTIDE SEQUENCE [LARGE SCALE GENOMIC DNA]</scope>
    <source>
        <strain evidence="2 3">DSM 45274</strain>
    </source>
</reference>
<dbReference type="EMBL" id="CP011542">
    <property type="protein sequence ID" value="AKK05761.1"/>
    <property type="molecule type" value="Genomic_DNA"/>
</dbReference>
<keyword evidence="3" id="KW-1185">Reference proteome</keyword>
<dbReference type="KEGG" id="cmv:CMUST_07145"/>
<keyword evidence="1" id="KW-0472">Membrane</keyword>
<accession>A0A0G3GX66</accession>
<feature type="transmembrane region" description="Helical" evidence="1">
    <location>
        <begin position="49"/>
        <end position="72"/>
    </location>
</feature>
<evidence type="ECO:0000313" key="2">
    <source>
        <dbReference type="EMBL" id="AKK05761.1"/>
    </source>
</evidence>
<dbReference type="Proteomes" id="UP000035199">
    <property type="component" value="Chromosome"/>
</dbReference>
<feature type="transmembrane region" description="Helical" evidence="1">
    <location>
        <begin position="78"/>
        <end position="98"/>
    </location>
</feature>
<evidence type="ECO:0008006" key="4">
    <source>
        <dbReference type="Google" id="ProtNLM"/>
    </source>
</evidence>
<keyword evidence="1" id="KW-1133">Transmembrane helix</keyword>
<proteinExistence type="predicted"/>
<reference evidence="3" key="2">
    <citation type="submission" date="2015-05" db="EMBL/GenBank/DDBJ databases">
        <title>Complete genome sequence of Corynebacterium mustelae DSM 45274, isolated from various tissues of a male ferret with lethal sepsis.</title>
        <authorList>
            <person name="Ruckert C."/>
            <person name="Albersmeier A."/>
            <person name="Winkler A."/>
            <person name="Tauch A."/>
        </authorList>
    </citation>
    <scope>NUCLEOTIDE SEQUENCE [LARGE SCALE GENOMIC DNA]</scope>
    <source>
        <strain evidence="3">DSM 45274</strain>
    </source>
</reference>